<sequence length="581" mass="63312">MDNENASLLGGPNNAQRISRNNKLKLVFIGASILALLSVAANSSNSPSAKVPQCTQNGPIVPLTGNPNWIDLFSKNRTYILAAAERLGGAVRIPTVSFDTTRGVPPPPEGSPDPIHDGFPKLHAYLQTSFPLLHATLERVVIQRYALLYIWKGSDPSLEPLVLMAHQDTVPVLPDTLSQWIHEPFSGLVDEENDAIWGRGSVDTKPSLLGSMEAIEVLIGNGFAPRKTVYLAFGYDEEISGTEGSQFVAKYMEETLGLTGKVGLVVDEGLDSLTTENGFNLAVVSTAEKGYMDYHMTLETPGGHSSIPPLHTGIGLMSQVINALESNPYKVLLTDTNPYLGTVACTAEHSPNADPHVRKLLQNFGRNSEALASYLAALSLKDRYRMASSQAIDIISGGLKVNALPELVTVDLNNRISIDSSITEFQAQILRTILPVANQFNLNFTFTDFLDANKTHTRTSQSAVGTLRVFAKPTDSPLEPSPISSTASKEWKLVEGTIHHVYEREGAVEKGQVKTFTVAPGLMAGNTDTRYFWKMSKNILRFAPAPGGQGYHTVNERASIRGYMTAITFFHELIRNFDEMA</sequence>
<dbReference type="Pfam" id="PF01546">
    <property type="entry name" value="Peptidase_M20"/>
    <property type="match status" value="1"/>
</dbReference>
<reference evidence="8 9" key="1">
    <citation type="journal article" date="2019" name="Sci. Rep.">
        <title>Comparative genomics of chytrid fungi reveal insights into the obligate biotrophic and pathogenic lifestyle of Synchytrium endobioticum.</title>
        <authorList>
            <person name="van de Vossenberg B.T.L.H."/>
            <person name="Warris S."/>
            <person name="Nguyen H.D.T."/>
            <person name="van Gent-Pelzer M.P.E."/>
            <person name="Joly D.L."/>
            <person name="van de Geest H.C."/>
            <person name="Bonants P.J.M."/>
            <person name="Smith D.S."/>
            <person name="Levesque C.A."/>
            <person name="van der Lee T.A.J."/>
        </authorList>
    </citation>
    <scope>NUCLEOTIDE SEQUENCE [LARGE SCALE GENOMIC DNA]</scope>
    <source>
        <strain evidence="8 9">CBS 675.73</strain>
    </source>
</reference>
<dbReference type="CDD" id="cd05674">
    <property type="entry name" value="M20_yscS"/>
    <property type="match status" value="1"/>
</dbReference>
<comment type="caution">
    <text evidence="8">The sequence shown here is derived from an EMBL/GenBank/DDBJ whole genome shotgun (WGS) entry which is preliminary data.</text>
</comment>
<dbReference type="GO" id="GO:0004181">
    <property type="term" value="F:metallocarboxypeptidase activity"/>
    <property type="evidence" value="ECO:0007669"/>
    <property type="project" value="InterPro"/>
</dbReference>
<dbReference type="PANTHER" id="PTHR45962:SF1">
    <property type="entry name" value="N-FATTY-ACYL-AMINO ACID SYNTHASE_HYDROLASE PM20D1"/>
    <property type="match status" value="1"/>
</dbReference>
<feature type="active site" evidence="6">
    <location>
        <position position="168"/>
    </location>
</feature>
<feature type="binding site" evidence="7">
    <location>
        <position position="267"/>
    </location>
    <ligand>
        <name>Zn(2+)</name>
        <dbReference type="ChEBI" id="CHEBI:29105"/>
        <label>2</label>
    </ligand>
</feature>
<evidence type="ECO:0000313" key="8">
    <source>
        <dbReference type="EMBL" id="TPX52099.1"/>
    </source>
</evidence>
<evidence type="ECO:0000256" key="4">
    <source>
        <dbReference type="ARBA" id="ARBA00022801"/>
    </source>
</evidence>
<dbReference type="OrthoDB" id="3064516at2759"/>
<evidence type="ECO:0000256" key="1">
    <source>
        <dbReference type="ARBA" id="ARBA00006247"/>
    </source>
</evidence>
<evidence type="ECO:0000256" key="2">
    <source>
        <dbReference type="ARBA" id="ARBA00022670"/>
    </source>
</evidence>
<feature type="binding site" evidence="7">
    <location>
        <position position="552"/>
    </location>
    <ligand>
        <name>Zn(2+)</name>
        <dbReference type="ChEBI" id="CHEBI:29105"/>
        <label>1</label>
    </ligand>
</feature>
<feature type="binding site" evidence="7">
    <location>
        <position position="238"/>
    </location>
    <ligand>
        <name>Zn(2+)</name>
        <dbReference type="ChEBI" id="CHEBI:29105"/>
        <label>1</label>
    </ligand>
</feature>
<accession>A0A507DK72</accession>
<keyword evidence="2" id="KW-0645">Protease</keyword>
<feature type="binding site" evidence="7">
    <location>
        <position position="166"/>
    </location>
    <ligand>
        <name>Zn(2+)</name>
        <dbReference type="ChEBI" id="CHEBI:29105"/>
        <label>2</label>
    </ligand>
</feature>
<feature type="active site" description="Proton acceptor" evidence="6">
    <location>
        <position position="237"/>
    </location>
</feature>
<dbReference type="GO" id="GO:0046872">
    <property type="term" value="F:metal ion binding"/>
    <property type="evidence" value="ECO:0007669"/>
    <property type="project" value="UniProtKB-KW"/>
</dbReference>
<dbReference type="Gene3D" id="1.10.150.900">
    <property type="match status" value="1"/>
</dbReference>
<dbReference type="GO" id="GO:0000328">
    <property type="term" value="C:fungal-type vacuole lumen"/>
    <property type="evidence" value="ECO:0007669"/>
    <property type="project" value="TreeGrafter"/>
</dbReference>
<dbReference type="Gene3D" id="3.40.630.10">
    <property type="entry name" value="Zn peptidases"/>
    <property type="match status" value="1"/>
</dbReference>
<dbReference type="InterPro" id="IPR017141">
    <property type="entry name" value="Pept_M20_carboxypep"/>
</dbReference>
<feature type="binding site" evidence="7">
    <location>
        <position position="203"/>
    </location>
    <ligand>
        <name>Zn(2+)</name>
        <dbReference type="ChEBI" id="CHEBI:29105"/>
        <label>1</label>
    </ligand>
</feature>
<evidence type="ECO:0000256" key="7">
    <source>
        <dbReference type="PIRSR" id="PIRSR037217-2"/>
    </source>
</evidence>
<keyword evidence="9" id="KW-1185">Reference proteome</keyword>
<dbReference type="AlphaFoldDB" id="A0A507DK72"/>
<dbReference type="PIRSF" id="PIRSF037217">
    <property type="entry name" value="Carboxypeptidase_S"/>
    <property type="match status" value="1"/>
</dbReference>
<keyword evidence="4" id="KW-0378">Hydrolase</keyword>
<name>A0A507DK72_9FUNG</name>
<dbReference type="SUPFAM" id="SSF55031">
    <property type="entry name" value="Bacterial exopeptidase dimerisation domain"/>
    <property type="match status" value="1"/>
</dbReference>
<dbReference type="EMBL" id="QEAP01001078">
    <property type="protein sequence ID" value="TPX52099.1"/>
    <property type="molecule type" value="Genomic_DNA"/>
</dbReference>
<dbReference type="GO" id="GO:0051603">
    <property type="term" value="P:proteolysis involved in protein catabolic process"/>
    <property type="evidence" value="ECO:0007669"/>
    <property type="project" value="TreeGrafter"/>
</dbReference>
<keyword evidence="5 7" id="KW-0862">Zinc</keyword>
<evidence type="ECO:0000256" key="3">
    <source>
        <dbReference type="ARBA" id="ARBA00022723"/>
    </source>
</evidence>
<evidence type="ECO:0000313" key="9">
    <source>
        <dbReference type="Proteomes" id="UP000320333"/>
    </source>
</evidence>
<gene>
    <name evidence="8" type="ORF">CcCBS67573_g09945</name>
</gene>
<dbReference type="InterPro" id="IPR047177">
    <property type="entry name" value="Pept_M20A"/>
</dbReference>
<evidence type="ECO:0000256" key="6">
    <source>
        <dbReference type="PIRSR" id="PIRSR037217-1"/>
    </source>
</evidence>
<evidence type="ECO:0000256" key="5">
    <source>
        <dbReference type="ARBA" id="ARBA00022833"/>
    </source>
</evidence>
<dbReference type="Proteomes" id="UP000320333">
    <property type="component" value="Unassembled WGS sequence"/>
</dbReference>
<dbReference type="SUPFAM" id="SSF53187">
    <property type="entry name" value="Zn-dependent exopeptidases"/>
    <property type="match status" value="1"/>
</dbReference>
<dbReference type="STRING" id="246404.A0A507DK72"/>
<organism evidence="8 9">
    <name type="scientific">Chytriomyces confervae</name>
    <dbReference type="NCBI Taxonomy" id="246404"/>
    <lineage>
        <taxon>Eukaryota</taxon>
        <taxon>Fungi</taxon>
        <taxon>Fungi incertae sedis</taxon>
        <taxon>Chytridiomycota</taxon>
        <taxon>Chytridiomycota incertae sedis</taxon>
        <taxon>Chytridiomycetes</taxon>
        <taxon>Chytridiales</taxon>
        <taxon>Chytriomycetaceae</taxon>
        <taxon>Chytriomyces</taxon>
    </lineage>
</organism>
<proteinExistence type="inferred from homology"/>
<comment type="similarity">
    <text evidence="1">Belongs to the peptidase M20A family.</text>
</comment>
<protein>
    <submittedName>
        <fullName evidence="8">Uncharacterized protein</fullName>
    </submittedName>
</protein>
<keyword evidence="3 7" id="KW-0479">Metal-binding</keyword>
<feature type="binding site" evidence="7">
    <location>
        <position position="203"/>
    </location>
    <ligand>
        <name>Zn(2+)</name>
        <dbReference type="ChEBI" id="CHEBI:29105"/>
        <label>2</label>
    </ligand>
</feature>
<dbReference type="PANTHER" id="PTHR45962">
    <property type="entry name" value="N-FATTY-ACYL-AMINO ACID SYNTHASE/HYDROLASE PM20D1"/>
    <property type="match status" value="1"/>
</dbReference>
<dbReference type="InterPro" id="IPR002933">
    <property type="entry name" value="Peptidase_M20"/>
</dbReference>
<dbReference type="InterPro" id="IPR036264">
    <property type="entry name" value="Bact_exopeptidase_dim_dom"/>
</dbReference>